<name>G2HHT8_PANTR</name>
<evidence type="ECO:0000256" key="6">
    <source>
        <dbReference type="ARBA" id="ARBA00023136"/>
    </source>
</evidence>
<keyword evidence="3" id="KW-1003">Cell membrane</keyword>
<dbReference type="CTD" id="124056"/>
<dbReference type="GO" id="GO:0035091">
    <property type="term" value="F:phosphatidylinositol binding"/>
    <property type="evidence" value="ECO:0007669"/>
    <property type="project" value="InterPro"/>
</dbReference>
<dbReference type="InterPro" id="IPR051228">
    <property type="entry name" value="NADPH_Oxidase/PX-Domain"/>
</dbReference>
<comment type="function">
    <text evidence="7">Constitutively potentiates the superoxide-generating activity of NOX1 and NOX3 and is required for the biogenesis of otoconia/otolith, which are crystalline structures of the inner ear involved in the perception of gravity. Isoform 3 is more potent than isoform 1 in activating NOX3. Together with NOXA1, may also substitute to NCF1/p47phox and NCF2/p67phox in supporting the phagocyte NOX2/gp91phox superoxide-generating activity.</text>
</comment>
<feature type="domain" description="SH3" evidence="11">
    <location>
        <begin position="347"/>
        <end position="406"/>
    </location>
</feature>
<feature type="domain" description="SH3" evidence="11">
    <location>
        <begin position="273"/>
        <end position="335"/>
    </location>
</feature>
<evidence type="ECO:0000256" key="7">
    <source>
        <dbReference type="ARBA" id="ARBA00059981"/>
    </source>
</evidence>
<dbReference type="SUPFAM" id="SSF50044">
    <property type="entry name" value="SH3-domain"/>
    <property type="match status" value="2"/>
</dbReference>
<dbReference type="SUPFAM" id="SSF64268">
    <property type="entry name" value="PX domain"/>
    <property type="match status" value="1"/>
</dbReference>
<dbReference type="EMBL" id="AK306302">
    <property type="protein sequence ID" value="BAK63296.1"/>
    <property type="molecule type" value="mRNA"/>
</dbReference>
<protein>
    <recommendedName>
        <fullName evidence="8">NADPH oxidase organizer 1</fullName>
    </recommendedName>
</protein>
<dbReference type="InterPro" id="IPR036028">
    <property type="entry name" value="SH3-like_dom_sf"/>
</dbReference>
<dbReference type="PROSITE" id="PS50195">
    <property type="entry name" value="PX"/>
    <property type="match status" value="1"/>
</dbReference>
<accession>G2HHT8</accession>
<dbReference type="PANTHER" id="PTHR15706">
    <property type="entry name" value="SH3 MULTIPLE DOMAIN"/>
    <property type="match status" value="1"/>
</dbReference>
<evidence type="ECO:0000256" key="2">
    <source>
        <dbReference type="ARBA" id="ARBA00022443"/>
    </source>
</evidence>
<organism evidence="13">
    <name type="scientific">Pan troglodytes</name>
    <name type="common">Chimpanzee</name>
    <dbReference type="NCBI Taxonomy" id="9598"/>
    <lineage>
        <taxon>Eukaryota</taxon>
        <taxon>Metazoa</taxon>
        <taxon>Chordata</taxon>
        <taxon>Craniata</taxon>
        <taxon>Vertebrata</taxon>
        <taxon>Euteleostomi</taxon>
        <taxon>Mammalia</taxon>
        <taxon>Eutheria</taxon>
        <taxon>Euarchontoglires</taxon>
        <taxon>Primates</taxon>
        <taxon>Haplorrhini</taxon>
        <taxon>Catarrhini</taxon>
        <taxon>Hominidae</taxon>
        <taxon>Pan</taxon>
    </lineage>
</organism>
<dbReference type="FunFam" id="2.30.30.40:FF:000238">
    <property type="entry name" value="NADPH oxidase organizer 1"/>
    <property type="match status" value="1"/>
</dbReference>
<dbReference type="AlphaFoldDB" id="G2HHT8"/>
<dbReference type="Gene3D" id="3.30.1520.10">
    <property type="entry name" value="Phox-like domain"/>
    <property type="match status" value="1"/>
</dbReference>
<reference evidence="13" key="1">
    <citation type="journal article" date="2011" name="Funct. Integr. Genomics">
        <title>Major chimpanzee-specific structural changes in sperm development-associated genes.</title>
        <authorList>
            <person name="Kim R.N."/>
            <person name="Kim D.W."/>
            <person name="Choi S.H."/>
            <person name="Chae S.H."/>
            <person name="Nam S.H."/>
            <person name="Kim D.W."/>
            <person name="Kim A."/>
            <person name="Kang A."/>
            <person name="Park K.H."/>
            <person name="Lee Y.S."/>
            <person name="Hirai M."/>
            <person name="Suzuki Y."/>
            <person name="Sugano S."/>
            <person name="Hashimoto K."/>
            <person name="Kim D.S."/>
            <person name="Park H.S."/>
        </authorList>
    </citation>
    <scope>NUCLEOTIDE SEQUENCE</scope>
    <source>
        <tissue evidence="13">Testis</tissue>
    </source>
</reference>
<evidence type="ECO:0000256" key="3">
    <source>
        <dbReference type="ARBA" id="ARBA00022475"/>
    </source>
</evidence>
<dbReference type="KEGG" id="ptr:468090"/>
<dbReference type="CDD" id="cd12023">
    <property type="entry name" value="SH3_NoxO1_1"/>
    <property type="match status" value="1"/>
</dbReference>
<keyword evidence="5" id="KW-0446">Lipid-binding</keyword>
<comment type="subcellular location">
    <subcellularLocation>
        <location evidence="1">Cell membrane</location>
        <topology evidence="1">Peripheral membrane protein</topology>
        <orientation evidence="1">Cytoplasmic side</orientation>
    </subcellularLocation>
</comment>
<dbReference type="PROSITE" id="PS50002">
    <property type="entry name" value="SH3"/>
    <property type="match status" value="2"/>
</dbReference>
<dbReference type="InterPro" id="IPR035758">
    <property type="entry name" value="NoxO1_SH3_2"/>
</dbReference>
<keyword evidence="6" id="KW-0472">Membrane</keyword>
<evidence type="ECO:0000256" key="5">
    <source>
        <dbReference type="ARBA" id="ARBA00023121"/>
    </source>
</evidence>
<dbReference type="InterPro" id="IPR036871">
    <property type="entry name" value="PX_dom_sf"/>
</dbReference>
<sequence>MFTYKLMEVSTCCPDWSRTPELKQSPCLGLPKCLDYSSAWKSPNPCAPAPRSWAWGTARKLQRTQLGRLHKDPTGLRRCQDSIPGGFLGPPEPSQARGGISGICSLEATAMAGPRYPVSVQGAALVQIKRLQTFAFSVRWSDGSDTFVRRSWDEFRQLKKTLKETFPVEAGLLRRSDRVLPKLLGQASLDAPLLGRVGRTSRGLARLQLLETYSRRLLATAERVARSPTITGFFAPQPLDLEPALPPGSRVILPTPEEPPLSRAAGRLSIHSLEAQSLRCLQPFCTQDTRDRPFQAQAQESLDVLLRHPSGWWLVENEDQQTAWFPAPYLEEAAPGQGREGGPSLGSSGPQFCASRAYESSRADELSVPAGARVRVLETSDRGWWLCRYGDRAGLLPAVLLRPEGLGALLSGTGFRGGDDPAGEARGFPEPSQATAPPPTVPTRPSPGAIQSRCCTVTRRALERRPRRQGRPRGCVDSVPHPTTEQ</sequence>
<dbReference type="PANTHER" id="PTHR15706:SF10">
    <property type="entry name" value="NADPH OXIDASE ORGANIZER 1"/>
    <property type="match status" value="1"/>
</dbReference>
<dbReference type="InterPro" id="IPR001452">
    <property type="entry name" value="SH3_domain"/>
</dbReference>
<keyword evidence="4" id="KW-0677">Repeat</keyword>
<dbReference type="SMART" id="SM00326">
    <property type="entry name" value="SH3"/>
    <property type="match status" value="2"/>
</dbReference>
<dbReference type="FunFam" id="3.30.1520.10:FF:000040">
    <property type="entry name" value="NADPH oxidase organizer 1"/>
    <property type="match status" value="1"/>
</dbReference>
<evidence type="ECO:0000256" key="1">
    <source>
        <dbReference type="ARBA" id="ARBA00004413"/>
    </source>
</evidence>
<keyword evidence="2 9" id="KW-0728">SH3 domain</keyword>
<evidence type="ECO:0000256" key="10">
    <source>
        <dbReference type="SAM" id="MobiDB-lite"/>
    </source>
</evidence>
<dbReference type="CDD" id="cd12024">
    <property type="entry name" value="SH3_NoxO1_2"/>
    <property type="match status" value="1"/>
</dbReference>
<dbReference type="Pfam" id="PF00018">
    <property type="entry name" value="SH3_1"/>
    <property type="match status" value="1"/>
</dbReference>
<evidence type="ECO:0000259" key="11">
    <source>
        <dbReference type="PROSITE" id="PS50002"/>
    </source>
</evidence>
<dbReference type="RefSeq" id="NP_001267169.1">
    <property type="nucleotide sequence ID" value="NM_001280240.2"/>
</dbReference>
<feature type="region of interest" description="Disordered" evidence="10">
    <location>
        <begin position="412"/>
        <end position="486"/>
    </location>
</feature>
<feature type="compositionally biased region" description="Pro residues" evidence="10">
    <location>
        <begin position="436"/>
        <end position="445"/>
    </location>
</feature>
<evidence type="ECO:0000259" key="12">
    <source>
        <dbReference type="PROSITE" id="PS50195"/>
    </source>
</evidence>
<evidence type="ECO:0000256" key="9">
    <source>
        <dbReference type="PROSITE-ProRule" id="PRU00192"/>
    </source>
</evidence>
<dbReference type="Gene3D" id="2.30.30.40">
    <property type="entry name" value="SH3 Domains"/>
    <property type="match status" value="2"/>
</dbReference>
<dbReference type="GO" id="GO:0005886">
    <property type="term" value="C:plasma membrane"/>
    <property type="evidence" value="ECO:0007669"/>
    <property type="project" value="UniProtKB-SubCell"/>
</dbReference>
<evidence type="ECO:0000256" key="8">
    <source>
        <dbReference type="ARBA" id="ARBA00073434"/>
    </source>
</evidence>
<evidence type="ECO:0000313" key="13">
    <source>
        <dbReference type="EMBL" id="BAK63296.1"/>
    </source>
</evidence>
<dbReference type="GeneID" id="468090"/>
<feature type="domain" description="PX" evidence="12">
    <location>
        <begin position="112"/>
        <end position="241"/>
    </location>
</feature>
<proteinExistence type="evidence at transcript level"/>
<evidence type="ECO:0000256" key="4">
    <source>
        <dbReference type="ARBA" id="ARBA00022737"/>
    </source>
</evidence>
<dbReference type="InterPro" id="IPR001683">
    <property type="entry name" value="PX_dom"/>
</dbReference>
<dbReference type="FunFam" id="2.30.30.40:FF:000219">
    <property type="entry name" value="NADPH oxidase organizer 1"/>
    <property type="match status" value="1"/>
</dbReference>